<sequence>MKNLLFILIAFLIVGCRDSSDDNSPKLPPETQTGANTFGCLVNGRLFYPRDGTFDIMGANKAVVYSGNNKFDEILVANFKDGKPLNYMYFHIHDLPTKGVGEYVWKESNFNKGIDGLMQNYLYVRAFDYTTNTWKWYTSYENSGKTVITKYGGQPIVSGTFSGKLRTSDGKETIEITNGRFDINTSTIDLKEFP</sequence>
<dbReference type="EMBL" id="VSSQ01000001">
    <property type="protein sequence ID" value="MPL54965.1"/>
    <property type="molecule type" value="Genomic_DNA"/>
</dbReference>
<reference evidence="1" key="1">
    <citation type="submission" date="2019-08" db="EMBL/GenBank/DDBJ databases">
        <authorList>
            <person name="Kucharzyk K."/>
            <person name="Murdoch R.W."/>
            <person name="Higgins S."/>
            <person name="Loffler F."/>
        </authorList>
    </citation>
    <scope>NUCLEOTIDE SEQUENCE</scope>
</reference>
<comment type="caution">
    <text evidence="1">The sequence shown here is derived from an EMBL/GenBank/DDBJ whole genome shotgun (WGS) entry which is preliminary data.</text>
</comment>
<accession>A0A644SJW3</accession>
<gene>
    <name evidence="1" type="ORF">SDC9_00431</name>
</gene>
<evidence type="ECO:0000313" key="1">
    <source>
        <dbReference type="EMBL" id="MPL54965.1"/>
    </source>
</evidence>
<dbReference type="PROSITE" id="PS51257">
    <property type="entry name" value="PROKAR_LIPOPROTEIN"/>
    <property type="match status" value="1"/>
</dbReference>
<evidence type="ECO:0008006" key="2">
    <source>
        <dbReference type="Google" id="ProtNLM"/>
    </source>
</evidence>
<name>A0A644SJW3_9ZZZZ</name>
<dbReference type="AlphaFoldDB" id="A0A644SJW3"/>
<organism evidence="1">
    <name type="scientific">bioreactor metagenome</name>
    <dbReference type="NCBI Taxonomy" id="1076179"/>
    <lineage>
        <taxon>unclassified sequences</taxon>
        <taxon>metagenomes</taxon>
        <taxon>ecological metagenomes</taxon>
    </lineage>
</organism>
<proteinExistence type="predicted"/>
<protein>
    <recommendedName>
        <fullName evidence="2">Lipoprotein</fullName>
    </recommendedName>
</protein>